<feature type="signal peptide" evidence="12">
    <location>
        <begin position="1"/>
        <end position="20"/>
    </location>
</feature>
<dbReference type="InterPro" id="IPR050482">
    <property type="entry name" value="Sensor_HK_TwoCompSys"/>
</dbReference>
<dbReference type="GO" id="GO:0000155">
    <property type="term" value="F:phosphorelay sensor kinase activity"/>
    <property type="evidence" value="ECO:0007669"/>
    <property type="project" value="InterPro"/>
</dbReference>
<feature type="domain" description="Histidine kinase" evidence="13">
    <location>
        <begin position="452"/>
        <end position="640"/>
    </location>
</feature>
<evidence type="ECO:0000259" key="13">
    <source>
        <dbReference type="PROSITE" id="PS50109"/>
    </source>
</evidence>
<comment type="catalytic activity">
    <reaction evidence="1">
        <text>ATP + protein L-histidine = ADP + protein N-phospho-L-histidine.</text>
        <dbReference type="EC" id="2.7.13.3"/>
    </reaction>
</comment>
<dbReference type="RefSeq" id="WP_091473396.1">
    <property type="nucleotide sequence ID" value="NZ_FOJT01000001.1"/>
</dbReference>
<keyword evidence="5" id="KW-0547">Nucleotide-binding</keyword>
<dbReference type="SUPFAM" id="SSF48452">
    <property type="entry name" value="TPR-like"/>
    <property type="match status" value="2"/>
</dbReference>
<dbReference type="SUPFAM" id="SSF55874">
    <property type="entry name" value="ATPase domain of HSP90 chaperone/DNA topoisomerase II/histidine kinase"/>
    <property type="match status" value="1"/>
</dbReference>
<feature type="coiled-coil region" evidence="10">
    <location>
        <begin position="365"/>
        <end position="392"/>
    </location>
</feature>
<accession>A0A1I0VII4</accession>
<reference evidence="15" key="1">
    <citation type="submission" date="2016-10" db="EMBL/GenBank/DDBJ databases">
        <authorList>
            <person name="Varghese N."/>
            <person name="Submissions S."/>
        </authorList>
    </citation>
    <scope>NUCLEOTIDE SEQUENCE [LARGE SCALE GENOMIC DNA]</scope>
    <source>
        <strain evidence="15">DSM 21789</strain>
    </source>
</reference>
<keyword evidence="8" id="KW-0902">Two-component regulatory system</keyword>
<dbReference type="Proteomes" id="UP000199604">
    <property type="component" value="Unassembled WGS sequence"/>
</dbReference>
<feature type="repeat" description="TPR" evidence="9">
    <location>
        <begin position="163"/>
        <end position="196"/>
    </location>
</feature>
<keyword evidence="11" id="KW-0472">Membrane</keyword>
<keyword evidence="10" id="KW-0175">Coiled coil</keyword>
<keyword evidence="4" id="KW-0808">Transferase</keyword>
<keyword evidence="7" id="KW-0067">ATP-binding</keyword>
<evidence type="ECO:0000256" key="8">
    <source>
        <dbReference type="ARBA" id="ARBA00023012"/>
    </source>
</evidence>
<keyword evidence="3" id="KW-0597">Phosphoprotein</keyword>
<dbReference type="EMBL" id="FOJT01000001">
    <property type="protein sequence ID" value="SFA75847.1"/>
    <property type="molecule type" value="Genomic_DNA"/>
</dbReference>
<feature type="transmembrane region" description="Helical" evidence="11">
    <location>
        <begin position="394"/>
        <end position="413"/>
    </location>
</feature>
<dbReference type="Pfam" id="PF13181">
    <property type="entry name" value="TPR_8"/>
    <property type="match status" value="2"/>
</dbReference>
<evidence type="ECO:0000256" key="1">
    <source>
        <dbReference type="ARBA" id="ARBA00000085"/>
    </source>
</evidence>
<dbReference type="GO" id="GO:0005524">
    <property type="term" value="F:ATP binding"/>
    <property type="evidence" value="ECO:0007669"/>
    <property type="project" value="UniProtKB-KW"/>
</dbReference>
<keyword evidence="15" id="KW-1185">Reference proteome</keyword>
<dbReference type="InterPro" id="IPR011712">
    <property type="entry name" value="Sig_transdc_His_kin_sub3_dim/P"/>
</dbReference>
<dbReference type="Gene3D" id="1.25.40.10">
    <property type="entry name" value="Tetratricopeptide repeat domain"/>
    <property type="match status" value="2"/>
</dbReference>
<dbReference type="InterPro" id="IPR011990">
    <property type="entry name" value="TPR-like_helical_dom_sf"/>
</dbReference>
<dbReference type="PANTHER" id="PTHR24421">
    <property type="entry name" value="NITRATE/NITRITE SENSOR PROTEIN NARX-RELATED"/>
    <property type="match status" value="1"/>
</dbReference>
<keyword evidence="11" id="KW-0812">Transmembrane</keyword>
<evidence type="ECO:0000256" key="6">
    <source>
        <dbReference type="ARBA" id="ARBA00022777"/>
    </source>
</evidence>
<dbReference type="Gene3D" id="1.20.5.1930">
    <property type="match status" value="1"/>
</dbReference>
<dbReference type="Gene3D" id="3.30.565.10">
    <property type="entry name" value="Histidine kinase-like ATPase, C-terminal domain"/>
    <property type="match status" value="1"/>
</dbReference>
<dbReference type="PROSITE" id="PS50005">
    <property type="entry name" value="TPR"/>
    <property type="match status" value="2"/>
</dbReference>
<dbReference type="OrthoDB" id="9778366at2"/>
<evidence type="ECO:0000313" key="14">
    <source>
        <dbReference type="EMBL" id="SFA75847.1"/>
    </source>
</evidence>
<dbReference type="PANTHER" id="PTHR24421:SF10">
    <property type="entry name" value="NITRATE_NITRITE SENSOR PROTEIN NARQ"/>
    <property type="match status" value="1"/>
</dbReference>
<evidence type="ECO:0000256" key="10">
    <source>
        <dbReference type="SAM" id="Coils"/>
    </source>
</evidence>
<keyword evidence="9" id="KW-0802">TPR repeat</keyword>
<dbReference type="PROSITE" id="PS50109">
    <property type="entry name" value="HIS_KIN"/>
    <property type="match status" value="1"/>
</dbReference>
<dbReference type="GO" id="GO:0016020">
    <property type="term" value="C:membrane"/>
    <property type="evidence" value="ECO:0007669"/>
    <property type="project" value="InterPro"/>
</dbReference>
<protein>
    <recommendedName>
        <fullName evidence="2">histidine kinase</fullName>
        <ecNumber evidence="2">2.7.13.3</ecNumber>
    </recommendedName>
</protein>
<dbReference type="CDD" id="cd16917">
    <property type="entry name" value="HATPase_UhpB-NarQ-NarX-like"/>
    <property type="match status" value="1"/>
</dbReference>
<evidence type="ECO:0000256" key="4">
    <source>
        <dbReference type="ARBA" id="ARBA00022679"/>
    </source>
</evidence>
<dbReference type="InterPro" id="IPR036890">
    <property type="entry name" value="HATPase_C_sf"/>
</dbReference>
<evidence type="ECO:0000313" key="15">
    <source>
        <dbReference type="Proteomes" id="UP000199604"/>
    </source>
</evidence>
<evidence type="ECO:0000256" key="2">
    <source>
        <dbReference type="ARBA" id="ARBA00012438"/>
    </source>
</evidence>
<evidence type="ECO:0000256" key="7">
    <source>
        <dbReference type="ARBA" id="ARBA00022840"/>
    </source>
</evidence>
<gene>
    <name evidence="14" type="ORF">SAMN05660845_0400</name>
</gene>
<dbReference type="Pfam" id="PF02518">
    <property type="entry name" value="HATPase_c"/>
    <property type="match status" value="1"/>
</dbReference>
<keyword evidence="12" id="KW-0732">Signal</keyword>
<keyword evidence="6" id="KW-0418">Kinase</keyword>
<feature type="repeat" description="TPR" evidence="9">
    <location>
        <begin position="83"/>
        <end position="116"/>
    </location>
</feature>
<dbReference type="SMART" id="SM00028">
    <property type="entry name" value="TPR"/>
    <property type="match status" value="5"/>
</dbReference>
<dbReference type="InterPro" id="IPR005467">
    <property type="entry name" value="His_kinase_dom"/>
</dbReference>
<sequence>MRIKQLSFLLLFLFTAFANAQNAQDIIDDLKKDLKSNPDDKKRATIYSDLTWYYSNISLDSSMVYGEKALFESKKINDSTIIAQVYSDIAMIYFKKSDYQKSNKNYLKAYSIRKARNDVKGMAKINANLGNIYQVQGKLKLAMRTYLSAYEYFSKINDLKQLSIIKGNIGSIYYELKDYPKALKYINEVIKYLEENKLKESLCRNYLTKGNILLSMNDTIASMKAYNKSLFFCNEIGDLFTISKSNNNLAIIKQAQNRTEESKKLFAKVAEQRNFFNSDGAFNKNRLNEAYTLLKENKFEEAKKILLEINTFFIEKKLDFELSNSYKYLVPIYARLNKPDSVIHYQSLYEKSIEKATKLATVKETAELETKYETEKKEKQIIQQQADAKQKNTYLIGLSILVIFLGLIGYLVYRQQKLKNTQQEQEFKLKSAISKIETQNKLQEQRLSISRDLHDNIGSQLTFIISSVDSVKYGFDITNEKLDNKLTNISSFAKETIVELRDTIWAMNSDEISFEDLEGRIHNFIEKAKEAKQEITFSFAIDKDLAAKKLSSVEGMNVYRTIQEAINNSLKYANASNIKIKAIKEANQTKITISDDGVGFNEDEINYGNGLNNMKKRIEEIGGKLTIFSSRKGTTIEVLI</sequence>
<feature type="chain" id="PRO_5011463742" description="histidine kinase" evidence="12">
    <location>
        <begin position="21"/>
        <end position="640"/>
    </location>
</feature>
<evidence type="ECO:0000256" key="12">
    <source>
        <dbReference type="SAM" id="SignalP"/>
    </source>
</evidence>
<name>A0A1I0VII4_9FLAO</name>
<evidence type="ECO:0000256" key="11">
    <source>
        <dbReference type="SAM" id="Phobius"/>
    </source>
</evidence>
<proteinExistence type="predicted"/>
<dbReference type="AlphaFoldDB" id="A0A1I0VII4"/>
<dbReference type="InterPro" id="IPR003594">
    <property type="entry name" value="HATPase_dom"/>
</dbReference>
<dbReference type="InterPro" id="IPR019734">
    <property type="entry name" value="TPR_rpt"/>
</dbReference>
<dbReference type="Pfam" id="PF07730">
    <property type="entry name" value="HisKA_3"/>
    <property type="match status" value="1"/>
</dbReference>
<dbReference type="EC" id="2.7.13.3" evidence="2"/>
<organism evidence="14 15">
    <name type="scientific">Flavobacterium swingsii</name>
    <dbReference type="NCBI Taxonomy" id="498292"/>
    <lineage>
        <taxon>Bacteria</taxon>
        <taxon>Pseudomonadati</taxon>
        <taxon>Bacteroidota</taxon>
        <taxon>Flavobacteriia</taxon>
        <taxon>Flavobacteriales</taxon>
        <taxon>Flavobacteriaceae</taxon>
        <taxon>Flavobacterium</taxon>
    </lineage>
</organism>
<evidence type="ECO:0000256" key="5">
    <source>
        <dbReference type="ARBA" id="ARBA00022741"/>
    </source>
</evidence>
<dbReference type="GO" id="GO:0046983">
    <property type="term" value="F:protein dimerization activity"/>
    <property type="evidence" value="ECO:0007669"/>
    <property type="project" value="InterPro"/>
</dbReference>
<keyword evidence="11" id="KW-1133">Transmembrane helix</keyword>
<evidence type="ECO:0000256" key="9">
    <source>
        <dbReference type="PROSITE-ProRule" id="PRU00339"/>
    </source>
</evidence>
<dbReference type="STRING" id="498292.SAMN05660845_0400"/>
<evidence type="ECO:0000256" key="3">
    <source>
        <dbReference type="ARBA" id="ARBA00022553"/>
    </source>
</evidence>